<evidence type="ECO:0000313" key="2">
    <source>
        <dbReference type="EMBL" id="MQR99953.1"/>
    </source>
</evidence>
<evidence type="ECO:0000313" key="3">
    <source>
        <dbReference type="Proteomes" id="UP000432209"/>
    </source>
</evidence>
<sequence>MMFIIKQRKNDDDGRMIEGQSHLSGHHPHAGFNMIDGNGLALIECTETLWAASSQQDHESNGHGA</sequence>
<reference evidence="2 3" key="1">
    <citation type="submission" date="2019-10" db="EMBL/GenBank/DDBJ databases">
        <title>Gluconobacter aidae sp. nov., a novel species of acetic acid bacteria isolated in Thailand.</title>
        <authorList>
            <person name="Yukphan P."/>
            <person name="Charoenyingcharoen P."/>
            <person name="Malimas S."/>
            <person name="Muramatsu Y."/>
            <person name="Nakagawa Y."/>
            <person name="Tanasupawat S."/>
            <person name="Yamada Y."/>
        </authorList>
    </citation>
    <scope>NUCLEOTIDE SEQUENCE [LARGE SCALE GENOMIC DNA]</scope>
    <source>
        <strain evidence="2 3">AC10</strain>
    </source>
</reference>
<protein>
    <submittedName>
        <fullName evidence="2">Uncharacterized protein</fullName>
    </submittedName>
</protein>
<keyword evidence="3" id="KW-1185">Reference proteome</keyword>
<name>A0A7X1SS81_9PROT</name>
<accession>A0A7X1SS81</accession>
<dbReference type="AlphaFoldDB" id="A0A7X1SS81"/>
<proteinExistence type="predicted"/>
<feature type="region of interest" description="Disordered" evidence="1">
    <location>
        <begin position="9"/>
        <end position="29"/>
    </location>
</feature>
<dbReference type="Proteomes" id="UP000432209">
    <property type="component" value="Unassembled WGS sequence"/>
</dbReference>
<organism evidence="2 3">
    <name type="scientific">Gluconobacter aidae</name>
    <dbReference type="NCBI Taxonomy" id="2662454"/>
    <lineage>
        <taxon>Bacteria</taxon>
        <taxon>Pseudomonadati</taxon>
        <taxon>Pseudomonadota</taxon>
        <taxon>Alphaproteobacteria</taxon>
        <taxon>Acetobacterales</taxon>
        <taxon>Acetobacteraceae</taxon>
        <taxon>Gluconobacter</taxon>
    </lineage>
</organism>
<gene>
    <name evidence="2" type="ORF">GFJ39_12310</name>
</gene>
<comment type="caution">
    <text evidence="2">The sequence shown here is derived from an EMBL/GenBank/DDBJ whole genome shotgun (WGS) entry which is preliminary data.</text>
</comment>
<dbReference type="EMBL" id="WIPH01000041">
    <property type="protein sequence ID" value="MQR99953.1"/>
    <property type="molecule type" value="Genomic_DNA"/>
</dbReference>
<evidence type="ECO:0000256" key="1">
    <source>
        <dbReference type="SAM" id="MobiDB-lite"/>
    </source>
</evidence>